<protein>
    <submittedName>
        <fullName evidence="1">Uncharacterized protein</fullName>
    </submittedName>
</protein>
<gene>
    <name evidence="1" type="ORF">NPX13_g4308</name>
</gene>
<name>A0A9W8NGL7_9PEZI</name>
<organism evidence="1 2">
    <name type="scientific">Xylaria arbuscula</name>
    <dbReference type="NCBI Taxonomy" id="114810"/>
    <lineage>
        <taxon>Eukaryota</taxon>
        <taxon>Fungi</taxon>
        <taxon>Dikarya</taxon>
        <taxon>Ascomycota</taxon>
        <taxon>Pezizomycotina</taxon>
        <taxon>Sordariomycetes</taxon>
        <taxon>Xylariomycetidae</taxon>
        <taxon>Xylariales</taxon>
        <taxon>Xylariaceae</taxon>
        <taxon>Xylaria</taxon>
    </lineage>
</organism>
<dbReference type="Proteomes" id="UP001148614">
    <property type="component" value="Unassembled WGS sequence"/>
</dbReference>
<accession>A0A9W8NGL7</accession>
<evidence type="ECO:0000313" key="1">
    <source>
        <dbReference type="EMBL" id="KAJ3574604.1"/>
    </source>
</evidence>
<reference evidence="1" key="1">
    <citation type="submission" date="2022-07" db="EMBL/GenBank/DDBJ databases">
        <title>Genome Sequence of Xylaria arbuscula.</title>
        <authorList>
            <person name="Buettner E."/>
        </authorList>
    </citation>
    <scope>NUCLEOTIDE SEQUENCE</scope>
    <source>
        <strain evidence="1">VT107</strain>
    </source>
</reference>
<keyword evidence="2" id="KW-1185">Reference proteome</keyword>
<proteinExistence type="predicted"/>
<comment type="caution">
    <text evidence="1">The sequence shown here is derived from an EMBL/GenBank/DDBJ whole genome shotgun (WGS) entry which is preliminary data.</text>
</comment>
<dbReference type="AlphaFoldDB" id="A0A9W8NGL7"/>
<evidence type="ECO:0000313" key="2">
    <source>
        <dbReference type="Proteomes" id="UP001148614"/>
    </source>
</evidence>
<sequence length="153" mass="16676">MLEYKSAEVAGSGKVFAVFWCIRNGTVATSHSLFQGCEESITDFRCAQYWFNGVLDVMVLWTSATIKSLGAGLDFDWPLAVALPAADTHLQEDWFASFEGRGGSRSSDVARAVARAAIAAVERPENELCSVFTLHVLRLVSLMSRPSGRPSDL</sequence>
<dbReference type="EMBL" id="JANPWZ010000600">
    <property type="protein sequence ID" value="KAJ3574604.1"/>
    <property type="molecule type" value="Genomic_DNA"/>
</dbReference>